<dbReference type="InterPro" id="IPR001680">
    <property type="entry name" value="WD40_rpt"/>
</dbReference>
<dbReference type="InterPro" id="IPR036322">
    <property type="entry name" value="WD40_repeat_dom_sf"/>
</dbReference>
<protein>
    <submittedName>
        <fullName evidence="1">Uncharacterized protein</fullName>
    </submittedName>
</protein>
<dbReference type="AlphaFoldDB" id="A0AAE0E9H7"/>
<dbReference type="SUPFAM" id="SSF50978">
    <property type="entry name" value="WD40 repeat-like"/>
    <property type="match status" value="1"/>
</dbReference>
<comment type="caution">
    <text evidence="1">The sequence shown here is derived from an EMBL/GenBank/DDBJ whole genome shotgun (WGS) entry which is preliminary data.</text>
</comment>
<accession>A0AAE0E9H7</accession>
<sequence length="105" mass="11637">MCMASVSNYVISGSADSTSRVWSRDYHQQDTGRHTIVAVLVGHRGPIRCVTAFLGRLGEDPEEEYCTICTGSLDGVLKMWRVTRTNKNLSGGGLNQNGHEYFELQ</sequence>
<dbReference type="EMBL" id="JANJYJ010000004">
    <property type="protein sequence ID" value="KAK3219879.1"/>
    <property type="molecule type" value="Genomic_DNA"/>
</dbReference>
<reference evidence="1" key="1">
    <citation type="journal article" date="2023" name="Plant J.">
        <title>Genome sequences and population genomics provide insights into the demographic history, inbreeding, and mutation load of two 'living fossil' tree species of Dipteronia.</title>
        <authorList>
            <person name="Feng Y."/>
            <person name="Comes H.P."/>
            <person name="Chen J."/>
            <person name="Zhu S."/>
            <person name="Lu R."/>
            <person name="Zhang X."/>
            <person name="Li P."/>
            <person name="Qiu J."/>
            <person name="Olsen K.M."/>
            <person name="Qiu Y."/>
        </authorList>
    </citation>
    <scope>NUCLEOTIDE SEQUENCE</scope>
    <source>
        <strain evidence="1">NBL</strain>
    </source>
</reference>
<dbReference type="InterPro" id="IPR045182">
    <property type="entry name" value="JINGUBANG-like"/>
</dbReference>
<evidence type="ECO:0000313" key="2">
    <source>
        <dbReference type="Proteomes" id="UP001281410"/>
    </source>
</evidence>
<evidence type="ECO:0000313" key="1">
    <source>
        <dbReference type="EMBL" id="KAK3219879.1"/>
    </source>
</evidence>
<dbReference type="Pfam" id="PF00400">
    <property type="entry name" value="WD40"/>
    <property type="match status" value="2"/>
</dbReference>
<dbReference type="PANTHER" id="PTHR22844:SF342">
    <property type="entry name" value="AND WD40 DOMAIN PROTEIN, PUTATIVE-RELATED"/>
    <property type="match status" value="1"/>
</dbReference>
<dbReference type="Proteomes" id="UP001281410">
    <property type="component" value="Unassembled WGS sequence"/>
</dbReference>
<proteinExistence type="predicted"/>
<organism evidence="1 2">
    <name type="scientific">Dipteronia sinensis</name>
    <dbReference type="NCBI Taxonomy" id="43782"/>
    <lineage>
        <taxon>Eukaryota</taxon>
        <taxon>Viridiplantae</taxon>
        <taxon>Streptophyta</taxon>
        <taxon>Embryophyta</taxon>
        <taxon>Tracheophyta</taxon>
        <taxon>Spermatophyta</taxon>
        <taxon>Magnoliopsida</taxon>
        <taxon>eudicotyledons</taxon>
        <taxon>Gunneridae</taxon>
        <taxon>Pentapetalae</taxon>
        <taxon>rosids</taxon>
        <taxon>malvids</taxon>
        <taxon>Sapindales</taxon>
        <taxon>Sapindaceae</taxon>
        <taxon>Hippocastanoideae</taxon>
        <taxon>Acereae</taxon>
        <taxon>Dipteronia</taxon>
    </lineage>
</organism>
<keyword evidence="2" id="KW-1185">Reference proteome</keyword>
<dbReference type="Gene3D" id="2.130.10.10">
    <property type="entry name" value="YVTN repeat-like/Quinoprotein amine dehydrogenase"/>
    <property type="match status" value="1"/>
</dbReference>
<dbReference type="InterPro" id="IPR015943">
    <property type="entry name" value="WD40/YVTN_repeat-like_dom_sf"/>
</dbReference>
<dbReference type="PANTHER" id="PTHR22844">
    <property type="entry name" value="F-BOX AND WD40 DOMAIN PROTEIN"/>
    <property type="match status" value="1"/>
</dbReference>
<gene>
    <name evidence="1" type="ORF">Dsin_013849</name>
</gene>
<name>A0AAE0E9H7_9ROSI</name>